<evidence type="ECO:0000256" key="1">
    <source>
        <dbReference type="SAM" id="MobiDB-lite"/>
    </source>
</evidence>
<dbReference type="EMBL" id="AP025592">
    <property type="protein sequence ID" value="BDG06963.1"/>
    <property type="molecule type" value="Genomic_DNA"/>
</dbReference>
<reference evidence="3" key="1">
    <citation type="journal article" date="2022" name="Int. J. Syst. Evol. Microbiol.">
        <title>Anaeromyxobacter oryzae sp. nov., Anaeromyxobacter diazotrophicus sp. nov. and Anaeromyxobacter paludicola sp. nov., isolated from paddy soils.</title>
        <authorList>
            <person name="Itoh H."/>
            <person name="Xu Z."/>
            <person name="Mise K."/>
            <person name="Masuda Y."/>
            <person name="Ushijima N."/>
            <person name="Hayakawa C."/>
            <person name="Shiratori Y."/>
            <person name="Senoo K."/>
        </authorList>
    </citation>
    <scope>NUCLEOTIDE SEQUENCE [LARGE SCALE GENOMIC DNA]</scope>
    <source>
        <strain evidence="3">Red630</strain>
    </source>
</reference>
<evidence type="ECO:0000313" key="2">
    <source>
        <dbReference type="EMBL" id="BDG06963.1"/>
    </source>
</evidence>
<feature type="region of interest" description="Disordered" evidence="1">
    <location>
        <begin position="151"/>
        <end position="190"/>
    </location>
</feature>
<proteinExistence type="predicted"/>
<accession>A0ABM7X575</accession>
<keyword evidence="3" id="KW-1185">Reference proteome</keyword>
<evidence type="ECO:0000313" key="3">
    <source>
        <dbReference type="Proteomes" id="UP001162734"/>
    </source>
</evidence>
<organism evidence="2 3">
    <name type="scientific">Anaeromyxobacter paludicola</name>
    <dbReference type="NCBI Taxonomy" id="2918171"/>
    <lineage>
        <taxon>Bacteria</taxon>
        <taxon>Pseudomonadati</taxon>
        <taxon>Myxococcota</taxon>
        <taxon>Myxococcia</taxon>
        <taxon>Myxococcales</taxon>
        <taxon>Cystobacterineae</taxon>
        <taxon>Anaeromyxobacteraceae</taxon>
        <taxon>Anaeromyxobacter</taxon>
    </lineage>
</organism>
<gene>
    <name evidence="2" type="ORF">AMPC_00760</name>
</gene>
<feature type="compositionally biased region" description="Low complexity" evidence="1">
    <location>
        <begin position="158"/>
        <end position="186"/>
    </location>
</feature>
<name>A0ABM7X575_9BACT</name>
<dbReference type="RefSeq" id="WP_248343542.1">
    <property type="nucleotide sequence ID" value="NZ_AP025592.1"/>
</dbReference>
<dbReference type="Proteomes" id="UP001162734">
    <property type="component" value="Chromosome"/>
</dbReference>
<sequence>MAYTGGIVVAGSRPFVRAVATAFRQRHRVVVGIAGETERAFILANASGGLFVFEHGGEPWRALLEELQEARAAGLRIVAAIPDPLRDEAPAVEAAGADLLVTWDGDDATPVVDAGESLLAEREARREPPPRPSAPPVLQRVAPALVQRLAPPLPEAPDAPSDARDPAAPTASAEGAGAEEGSGSAPWDPRARMAPCARIVTREPSRWSRLGRIVGSLFAAAAAGLALLSTSG</sequence>
<protein>
    <submittedName>
        <fullName evidence="2">Uncharacterized protein</fullName>
    </submittedName>
</protein>